<organism evidence="1">
    <name type="scientific">Kuenenia stuttgartiensis</name>
    <dbReference type="NCBI Taxonomy" id="174633"/>
    <lineage>
        <taxon>Bacteria</taxon>
        <taxon>Pseudomonadati</taxon>
        <taxon>Planctomycetota</taxon>
        <taxon>Candidatus Brocadiia</taxon>
        <taxon>Candidatus Brocadiales</taxon>
        <taxon>Candidatus Brocadiaceae</taxon>
        <taxon>Candidatus Kuenenia</taxon>
    </lineage>
</organism>
<accession>Q1Q1L1</accession>
<evidence type="ECO:0000313" key="1">
    <source>
        <dbReference type="EMBL" id="CAJ73897.1"/>
    </source>
</evidence>
<protein>
    <submittedName>
        <fullName evidence="1">Uncharacterized protein</fullName>
    </submittedName>
</protein>
<dbReference type="AlphaFoldDB" id="Q1Q1L1"/>
<gene>
    <name evidence="1" type="ORF">kuste3140</name>
</gene>
<name>Q1Q1L1_KUEST</name>
<reference evidence="1" key="2">
    <citation type="submission" date="2006-01" db="EMBL/GenBank/DDBJ databases">
        <authorList>
            <person name="Genoscope"/>
        </authorList>
    </citation>
    <scope>NUCLEOTIDE SEQUENCE</scope>
</reference>
<sequence>MKVFIMLPFFKDFDKETFKRGLKHAFSVGTAQEYEVFKEYEHALAARLAAIIHKRRLTIPATMFLECMQPLNYIGSQAMVFLRPFLTFFFSPKEYDILQGILERRKGMKMIIEALENAPHQHQQEDKKKNEEKL</sequence>
<reference evidence="1" key="1">
    <citation type="journal article" date="2006" name="Nature">
        <title>Deciphering the evolution and metabolism of an anammox bacterium from a community genome.</title>
        <authorList>
            <person name="Strous M."/>
            <person name="Pelletier E."/>
            <person name="Mangenot S."/>
            <person name="Rattei T."/>
            <person name="Lehner A."/>
            <person name="Taylor M.W."/>
            <person name="Horn M."/>
            <person name="Daims H."/>
            <person name="Bartol-Mavel D."/>
            <person name="Wincker P."/>
            <person name="Barbe V."/>
            <person name="Fonknechten N."/>
            <person name="Vallenet D."/>
            <person name="Segurens B."/>
            <person name="Schenowitz-Truong C."/>
            <person name="Medigue C."/>
            <person name="Collingro A."/>
            <person name="Snel B."/>
            <person name="Dutilh B.E."/>
            <person name="OpDenCamp H.J.M."/>
            <person name="vanDerDrift C."/>
            <person name="Cirpus I."/>
            <person name="vanDePas-Schoonen K.T."/>
            <person name="Harhangi H.R."/>
            <person name="vanNiftrik L."/>
            <person name="Schmid M."/>
            <person name="Keltjens J."/>
            <person name="vanDeVossenberg J."/>
            <person name="Kartal B."/>
            <person name="Meier H."/>
            <person name="Frishman D."/>
            <person name="Huynen M.A."/>
            <person name="Mewes H."/>
            <person name="Weissenbach J."/>
            <person name="Jetten M.S.M."/>
            <person name="Wagner M."/>
            <person name="LePaslier D."/>
        </authorList>
    </citation>
    <scope>NUCLEOTIDE SEQUENCE</scope>
</reference>
<dbReference type="EMBL" id="CT573071">
    <property type="protein sequence ID" value="CAJ73897.1"/>
    <property type="molecule type" value="Genomic_DNA"/>
</dbReference>
<proteinExistence type="predicted"/>